<reference evidence="2 3" key="1">
    <citation type="journal article" date="2020" name="Nature">
        <title>Bacterial chemolithoautotrophy via manganese oxidation.</title>
        <authorList>
            <person name="Yu H."/>
            <person name="Leadbetter J.R."/>
        </authorList>
    </citation>
    <scope>NUCLEOTIDE SEQUENCE [LARGE SCALE GENOMIC DNA]</scope>
    <source>
        <strain evidence="2 3">Mn-1</strain>
    </source>
</reference>
<keyword evidence="3" id="KW-1185">Reference proteome</keyword>
<evidence type="ECO:0000313" key="3">
    <source>
        <dbReference type="Proteomes" id="UP000534783"/>
    </source>
</evidence>
<dbReference type="AlphaFoldDB" id="A0A7X6IB79"/>
<feature type="compositionally biased region" description="Basic residues" evidence="1">
    <location>
        <begin position="1"/>
        <end position="25"/>
    </location>
</feature>
<sequence>MPEKKKQVRRKKTVAKSPGRKKASPRRSGLGYQIKKATPKAKKMLKRGAKVIGKRVQVIGERAGSLGNTLLKKIRS</sequence>
<proteinExistence type="predicted"/>
<evidence type="ECO:0000256" key="1">
    <source>
        <dbReference type="SAM" id="MobiDB-lite"/>
    </source>
</evidence>
<name>A0A7X6IB79_9BACT</name>
<protein>
    <submittedName>
        <fullName evidence="2">Uncharacterized protein</fullName>
    </submittedName>
</protein>
<organism evidence="2 3">
    <name type="scientific">Candidatus Manganitrophus noduliformans</name>
    <dbReference type="NCBI Taxonomy" id="2606439"/>
    <lineage>
        <taxon>Bacteria</taxon>
        <taxon>Pseudomonadati</taxon>
        <taxon>Nitrospirota</taxon>
        <taxon>Nitrospiria</taxon>
        <taxon>Candidatus Troglogloeales</taxon>
        <taxon>Candidatus Manganitrophaceae</taxon>
        <taxon>Candidatus Manganitrophus</taxon>
    </lineage>
</organism>
<feature type="region of interest" description="Disordered" evidence="1">
    <location>
        <begin position="1"/>
        <end position="29"/>
    </location>
</feature>
<dbReference type="Proteomes" id="UP000534783">
    <property type="component" value="Unassembled WGS sequence"/>
</dbReference>
<accession>A0A7X6IB79</accession>
<gene>
    <name evidence="2" type="ORF">MNODULE_11420</name>
</gene>
<dbReference type="EMBL" id="VTOW01000002">
    <property type="protein sequence ID" value="NKE71348.1"/>
    <property type="molecule type" value="Genomic_DNA"/>
</dbReference>
<dbReference type="RefSeq" id="WP_168059900.1">
    <property type="nucleotide sequence ID" value="NZ_VTOW01000002.1"/>
</dbReference>
<evidence type="ECO:0000313" key="2">
    <source>
        <dbReference type="EMBL" id="NKE71348.1"/>
    </source>
</evidence>
<comment type="caution">
    <text evidence="2">The sequence shown here is derived from an EMBL/GenBank/DDBJ whole genome shotgun (WGS) entry which is preliminary data.</text>
</comment>